<dbReference type="Proteomes" id="UP001589627">
    <property type="component" value="Unassembled WGS sequence"/>
</dbReference>
<evidence type="ECO:0000313" key="1">
    <source>
        <dbReference type="EMBL" id="MFB9831721.1"/>
    </source>
</evidence>
<accession>A0ABV5YAW5</accession>
<dbReference type="Gene3D" id="1.10.1740.10">
    <property type="match status" value="1"/>
</dbReference>
<organism evidence="1 2">
    <name type="scientific">Actinoallomurus acaciae</name>
    <dbReference type="NCBI Taxonomy" id="502577"/>
    <lineage>
        <taxon>Bacteria</taxon>
        <taxon>Bacillati</taxon>
        <taxon>Actinomycetota</taxon>
        <taxon>Actinomycetes</taxon>
        <taxon>Streptosporangiales</taxon>
        <taxon>Thermomonosporaceae</taxon>
        <taxon>Actinoallomurus</taxon>
    </lineage>
</organism>
<dbReference type="InterPro" id="IPR013325">
    <property type="entry name" value="RNA_pol_sigma_r2"/>
</dbReference>
<reference evidence="1 2" key="1">
    <citation type="submission" date="2024-09" db="EMBL/GenBank/DDBJ databases">
        <authorList>
            <person name="Sun Q."/>
            <person name="Mori K."/>
        </authorList>
    </citation>
    <scope>NUCLEOTIDE SEQUENCE [LARGE SCALE GENOMIC DNA]</scope>
    <source>
        <strain evidence="1 2">TBRC 0563</strain>
    </source>
</reference>
<dbReference type="RefSeq" id="WP_378196378.1">
    <property type="nucleotide sequence ID" value="NZ_JBHLZP010000026.1"/>
</dbReference>
<dbReference type="InterPro" id="IPR013324">
    <property type="entry name" value="RNA_pol_sigma_r3/r4-like"/>
</dbReference>
<sequence length="223" mass="24417">MRVAARNTPLASPVLVGAKATRDAETADEDDAWVRGLTATGPERERTVASLYRLLLGPARAEACRLGHTLGVRGPEIDDIASQATADAVVAILRKASGFRGDARFTTWAHRFVLNEVAGKVSRHFWRRPVTSLEAMDRRDEPAARDLQPEIVVEVRDLLTAVARVVDTALTERQRTTLLATALDGASPAALGSRRNVHRNTVYKVVFDARRKLRSALAAEGYR</sequence>
<evidence type="ECO:0000313" key="2">
    <source>
        <dbReference type="Proteomes" id="UP001589627"/>
    </source>
</evidence>
<dbReference type="EMBL" id="JBHLZP010000026">
    <property type="protein sequence ID" value="MFB9831721.1"/>
    <property type="molecule type" value="Genomic_DNA"/>
</dbReference>
<proteinExistence type="predicted"/>
<dbReference type="SUPFAM" id="SSF88946">
    <property type="entry name" value="Sigma2 domain of RNA polymerase sigma factors"/>
    <property type="match status" value="1"/>
</dbReference>
<dbReference type="SUPFAM" id="SSF88659">
    <property type="entry name" value="Sigma3 and sigma4 domains of RNA polymerase sigma factors"/>
    <property type="match status" value="1"/>
</dbReference>
<name>A0ABV5YAW5_9ACTN</name>
<keyword evidence="2" id="KW-1185">Reference proteome</keyword>
<comment type="caution">
    <text evidence="1">The sequence shown here is derived from an EMBL/GenBank/DDBJ whole genome shotgun (WGS) entry which is preliminary data.</text>
</comment>
<gene>
    <name evidence="1" type="ORF">ACFFNX_05920</name>
</gene>
<protein>
    <submittedName>
        <fullName evidence="1">Sigma-70 family RNA polymerase sigma factor</fullName>
    </submittedName>
</protein>